<accession>A0ABR2F0W6</accession>
<protein>
    <recommendedName>
        <fullName evidence="3">Exocyst subunit Exo70 family protein</fullName>
    </recommendedName>
</protein>
<gene>
    <name evidence="1" type="ORF">V6N12_007130</name>
</gene>
<sequence length="76" mass="8580">MVRLKEVWGESGLEASLEIQMSAYVAECLTWFLQAISRFASGSADKLTKSGIARIEPLEWMAQTYILVSNSFEFGW</sequence>
<keyword evidence="2" id="KW-1185">Reference proteome</keyword>
<evidence type="ECO:0000313" key="1">
    <source>
        <dbReference type="EMBL" id="KAK8568582.1"/>
    </source>
</evidence>
<reference evidence="1 2" key="1">
    <citation type="journal article" date="2024" name="G3 (Bethesda)">
        <title>Genome assembly of Hibiscus sabdariffa L. provides insights into metabolisms of medicinal natural products.</title>
        <authorList>
            <person name="Kim T."/>
        </authorList>
    </citation>
    <scope>NUCLEOTIDE SEQUENCE [LARGE SCALE GENOMIC DNA]</scope>
    <source>
        <strain evidence="1">TK-2024</strain>
        <tissue evidence="1">Old leaves</tissue>
    </source>
</reference>
<dbReference type="Proteomes" id="UP001472677">
    <property type="component" value="Unassembled WGS sequence"/>
</dbReference>
<dbReference type="EMBL" id="JBBPBM010000009">
    <property type="protein sequence ID" value="KAK8568582.1"/>
    <property type="molecule type" value="Genomic_DNA"/>
</dbReference>
<evidence type="ECO:0008006" key="3">
    <source>
        <dbReference type="Google" id="ProtNLM"/>
    </source>
</evidence>
<evidence type="ECO:0000313" key="2">
    <source>
        <dbReference type="Proteomes" id="UP001472677"/>
    </source>
</evidence>
<name>A0ABR2F0W6_9ROSI</name>
<proteinExistence type="predicted"/>
<comment type="caution">
    <text evidence="1">The sequence shown here is derived from an EMBL/GenBank/DDBJ whole genome shotgun (WGS) entry which is preliminary data.</text>
</comment>
<organism evidence="1 2">
    <name type="scientific">Hibiscus sabdariffa</name>
    <name type="common">roselle</name>
    <dbReference type="NCBI Taxonomy" id="183260"/>
    <lineage>
        <taxon>Eukaryota</taxon>
        <taxon>Viridiplantae</taxon>
        <taxon>Streptophyta</taxon>
        <taxon>Embryophyta</taxon>
        <taxon>Tracheophyta</taxon>
        <taxon>Spermatophyta</taxon>
        <taxon>Magnoliopsida</taxon>
        <taxon>eudicotyledons</taxon>
        <taxon>Gunneridae</taxon>
        <taxon>Pentapetalae</taxon>
        <taxon>rosids</taxon>
        <taxon>malvids</taxon>
        <taxon>Malvales</taxon>
        <taxon>Malvaceae</taxon>
        <taxon>Malvoideae</taxon>
        <taxon>Hibiscus</taxon>
    </lineage>
</organism>